<name>A0A086ZXG7_9BIFI</name>
<dbReference type="GO" id="GO:0005975">
    <property type="term" value="P:carbohydrate metabolic process"/>
    <property type="evidence" value="ECO:0007669"/>
    <property type="project" value="UniProtKB-ARBA"/>
</dbReference>
<evidence type="ECO:0000256" key="1">
    <source>
        <dbReference type="ARBA" id="ARBA00022512"/>
    </source>
</evidence>
<feature type="compositionally biased region" description="Polar residues" evidence="5">
    <location>
        <begin position="207"/>
        <end position="216"/>
    </location>
</feature>
<dbReference type="Pfam" id="PF17802">
    <property type="entry name" value="SpaA"/>
    <property type="match status" value="1"/>
</dbReference>
<proteinExistence type="predicted"/>
<feature type="region of interest" description="Disordered" evidence="5">
    <location>
        <begin position="191"/>
        <end position="220"/>
    </location>
</feature>
<evidence type="ECO:0000256" key="3">
    <source>
        <dbReference type="ARBA" id="ARBA00022729"/>
    </source>
</evidence>
<protein>
    <submittedName>
        <fullName evidence="10">Cna protein B-type domain protein</fullName>
    </submittedName>
</protein>
<dbReference type="InterPro" id="IPR026466">
    <property type="entry name" value="Fim_isopep_form_D2_dom"/>
</dbReference>
<dbReference type="NCBIfam" id="NF033902">
    <property type="entry name" value="iso_D2_wall_anc"/>
    <property type="match status" value="1"/>
</dbReference>
<keyword evidence="2" id="KW-0964">Secreted</keyword>
<keyword evidence="6" id="KW-1133">Transmembrane helix</keyword>
<dbReference type="NCBIfam" id="TIGR01167">
    <property type="entry name" value="LPXTG_anchor"/>
    <property type="match status" value="1"/>
</dbReference>
<feature type="domain" description="SpaA-like prealbumin fold" evidence="9">
    <location>
        <begin position="388"/>
        <end position="470"/>
    </location>
</feature>
<evidence type="ECO:0000256" key="7">
    <source>
        <dbReference type="SAM" id="SignalP"/>
    </source>
</evidence>
<feature type="transmembrane region" description="Helical" evidence="6">
    <location>
        <begin position="527"/>
        <end position="546"/>
    </location>
</feature>
<dbReference type="InterPro" id="IPR013783">
    <property type="entry name" value="Ig-like_fold"/>
</dbReference>
<evidence type="ECO:0000256" key="5">
    <source>
        <dbReference type="SAM" id="MobiDB-lite"/>
    </source>
</evidence>
<dbReference type="STRING" id="1437608.GCA_000771645_02208"/>
<reference evidence="10 11" key="1">
    <citation type="submission" date="2014-03" db="EMBL/GenBank/DDBJ databases">
        <title>Genomics of Bifidobacteria.</title>
        <authorList>
            <person name="Ventura M."/>
            <person name="Milani C."/>
            <person name="Lugli G.A."/>
        </authorList>
    </citation>
    <scope>NUCLEOTIDE SEQUENCE [LARGE SCALE GENOMIC DNA]</scope>
    <source>
        <strain evidence="10 11">DSM 23969</strain>
    </source>
</reference>
<dbReference type="eggNOG" id="COG4932">
    <property type="taxonomic scope" value="Bacteria"/>
</dbReference>
<dbReference type="RefSeq" id="WP_035138067.1">
    <property type="nucleotide sequence ID" value="NZ_JGYN01000010.1"/>
</dbReference>
<keyword evidence="6" id="KW-0812">Transmembrane</keyword>
<feature type="domain" description="Gram-positive cocci surface proteins LPxTG" evidence="8">
    <location>
        <begin position="511"/>
        <end position="549"/>
    </location>
</feature>
<accession>A0A086ZXG7</accession>
<gene>
    <name evidence="10" type="ORF">BBIA_0781</name>
</gene>
<evidence type="ECO:0000313" key="11">
    <source>
        <dbReference type="Proteomes" id="UP000029108"/>
    </source>
</evidence>
<dbReference type="InterPro" id="IPR041033">
    <property type="entry name" value="SpaA_PFL_dom_1"/>
</dbReference>
<dbReference type="InterPro" id="IPR048052">
    <property type="entry name" value="FM1-like"/>
</dbReference>
<sequence length="553" mass="59539">MKKLGKALLGLLAAVAMLFTGLVAPVTAMAADTYTLTIEQADQNHTYEAYQVFSGKLSTDNKTLTNIQWGSGVNGGAILTALQGDTTFGEGDSNVFKGVTTAAGVAEKLAKYKDDSTEAKAFAKVVANNLTSTKSGEFKAGTPDKDGKVTYTNTGLAAGYYLIKDKDNSLTGATAYTDYILKITNDVNAKPKGEAPTVQKKVKDTNDSTGDTSDWQDSADHDINDKVDYQLTGTLPSNYDSYTTYTYKFTDILSAGLTYDANSAKVYVVNGEQRVEVTNQFTVTGPTEYTPTDETKEAAYMPITKGQETKKSHSLTFAPTSDDLKKITGATIDKDSKIVIEYTATLNDFAKVGSAGNPNKVDLTYSNNPNGTGEGTLPPDEVIVFTFKLTVNKTDGTNPLTGAAFSLYKYDHKTSSYGTTPVKQYTQQDALSSFDFSGLDDGQYKLVEDEAPDTTYNKIDPIEFKIVATHTQDDGNPARTLTALNIQDLNGNNLNDFTIDVSSKDVSTDVVNKKGSELPKTGGMGTVILYALGGAFVVAAGLWFGLRRRFSRR</sequence>
<organism evidence="10 11">
    <name type="scientific">Bifidobacterium biavatii DSM 23969</name>
    <dbReference type="NCBI Taxonomy" id="1437608"/>
    <lineage>
        <taxon>Bacteria</taxon>
        <taxon>Bacillati</taxon>
        <taxon>Actinomycetota</taxon>
        <taxon>Actinomycetes</taxon>
        <taxon>Bifidobacteriales</taxon>
        <taxon>Bifidobacteriaceae</taxon>
        <taxon>Bifidobacterium</taxon>
    </lineage>
</organism>
<evidence type="ECO:0000313" key="10">
    <source>
        <dbReference type="EMBL" id="KFI51217.1"/>
    </source>
</evidence>
<comment type="caution">
    <text evidence="10">The sequence shown here is derived from an EMBL/GenBank/DDBJ whole genome shotgun (WGS) entry which is preliminary data.</text>
</comment>
<feature type="chain" id="PRO_5001818134" evidence="7">
    <location>
        <begin position="31"/>
        <end position="553"/>
    </location>
</feature>
<dbReference type="Gene3D" id="2.60.40.10">
    <property type="entry name" value="Immunoglobulins"/>
    <property type="match status" value="1"/>
</dbReference>
<dbReference type="NCBIfam" id="TIGR04226">
    <property type="entry name" value="RrgB_K2N_iso_D2"/>
    <property type="match status" value="1"/>
</dbReference>
<dbReference type="Pfam" id="PF00746">
    <property type="entry name" value="Gram_pos_anchor"/>
    <property type="match status" value="1"/>
</dbReference>
<dbReference type="Proteomes" id="UP000029108">
    <property type="component" value="Unassembled WGS sequence"/>
</dbReference>
<dbReference type="InterPro" id="IPR019931">
    <property type="entry name" value="LPXTG_anchor"/>
</dbReference>
<keyword evidence="1" id="KW-0134">Cell wall</keyword>
<keyword evidence="3 7" id="KW-0732">Signal</keyword>
<evidence type="ECO:0000259" key="9">
    <source>
        <dbReference type="Pfam" id="PF17802"/>
    </source>
</evidence>
<keyword evidence="6" id="KW-0472">Membrane</keyword>
<evidence type="ECO:0000256" key="4">
    <source>
        <dbReference type="ARBA" id="ARBA00023088"/>
    </source>
</evidence>
<dbReference type="AlphaFoldDB" id="A0A086ZXG7"/>
<evidence type="ECO:0000256" key="6">
    <source>
        <dbReference type="SAM" id="Phobius"/>
    </source>
</evidence>
<dbReference type="EMBL" id="JGYN01000010">
    <property type="protein sequence ID" value="KFI51217.1"/>
    <property type="molecule type" value="Genomic_DNA"/>
</dbReference>
<keyword evidence="4" id="KW-0572">Peptidoglycan-anchor</keyword>
<keyword evidence="11" id="KW-1185">Reference proteome</keyword>
<evidence type="ECO:0000256" key="2">
    <source>
        <dbReference type="ARBA" id="ARBA00022525"/>
    </source>
</evidence>
<feature type="signal peptide" evidence="7">
    <location>
        <begin position="1"/>
        <end position="30"/>
    </location>
</feature>
<evidence type="ECO:0000259" key="8">
    <source>
        <dbReference type="Pfam" id="PF00746"/>
    </source>
</evidence>
<dbReference type="Gene3D" id="2.60.40.740">
    <property type="match status" value="1"/>
</dbReference>